<proteinExistence type="predicted"/>
<dbReference type="Proteomes" id="UP001143480">
    <property type="component" value="Unassembled WGS sequence"/>
</dbReference>
<feature type="compositionally biased region" description="Basic and acidic residues" evidence="1">
    <location>
        <begin position="163"/>
        <end position="172"/>
    </location>
</feature>
<feature type="domain" description="Winged helix-turn helix" evidence="2">
    <location>
        <begin position="104"/>
        <end position="162"/>
    </location>
</feature>
<comment type="caution">
    <text evidence="3">The sequence shown here is derived from an EMBL/GenBank/DDBJ whole genome shotgun (WGS) entry which is preliminary data.</text>
</comment>
<keyword evidence="4" id="KW-1185">Reference proteome</keyword>
<dbReference type="Pfam" id="PF13384">
    <property type="entry name" value="HTH_23"/>
    <property type="match status" value="1"/>
</dbReference>
<evidence type="ECO:0000256" key="1">
    <source>
        <dbReference type="SAM" id="MobiDB-lite"/>
    </source>
</evidence>
<reference evidence="3" key="1">
    <citation type="journal article" date="2014" name="Int. J. Syst. Evol. Microbiol.">
        <title>Complete genome sequence of Corynebacterium casei LMG S-19264T (=DSM 44701T), isolated from a smear-ripened cheese.</title>
        <authorList>
            <consortium name="US DOE Joint Genome Institute (JGI-PGF)"/>
            <person name="Walter F."/>
            <person name="Albersmeier A."/>
            <person name="Kalinowski J."/>
            <person name="Ruckert C."/>
        </authorList>
    </citation>
    <scope>NUCLEOTIDE SEQUENCE</scope>
    <source>
        <strain evidence="3">VKM Ac-1321</strain>
    </source>
</reference>
<dbReference type="SUPFAM" id="SSF46689">
    <property type="entry name" value="Homeodomain-like"/>
    <property type="match status" value="1"/>
</dbReference>
<feature type="region of interest" description="Disordered" evidence="1">
    <location>
        <begin position="162"/>
        <end position="190"/>
    </location>
</feature>
<reference evidence="3" key="2">
    <citation type="submission" date="2023-01" db="EMBL/GenBank/DDBJ databases">
        <authorList>
            <person name="Sun Q."/>
            <person name="Evtushenko L."/>
        </authorList>
    </citation>
    <scope>NUCLEOTIDE SEQUENCE</scope>
    <source>
        <strain evidence="3">VKM Ac-1321</strain>
    </source>
</reference>
<name>A0A9W6KHC6_9ACTN</name>
<evidence type="ECO:0000259" key="2">
    <source>
        <dbReference type="Pfam" id="PF13592"/>
    </source>
</evidence>
<gene>
    <name evidence="3" type="ORF">GCM10017581_038440</name>
</gene>
<dbReference type="InterPro" id="IPR025959">
    <property type="entry name" value="Winged_HTH_dom"/>
</dbReference>
<organism evidence="3 4">
    <name type="scientific">Dactylosporangium matsuzakiense</name>
    <dbReference type="NCBI Taxonomy" id="53360"/>
    <lineage>
        <taxon>Bacteria</taxon>
        <taxon>Bacillati</taxon>
        <taxon>Actinomycetota</taxon>
        <taxon>Actinomycetes</taxon>
        <taxon>Micromonosporales</taxon>
        <taxon>Micromonosporaceae</taxon>
        <taxon>Dactylosporangium</taxon>
    </lineage>
</organism>
<sequence length="190" mass="21046">MVMVAVGRSQGPFRDPGRDVDALRERRMRAVELFEAGRRQADVVAELGVSAQTASRWHRAWLDGGRDALAGAARLGRTPRLSDGQVAEVEAALLAGPTANGFGTDMWTLARVADVIERTTGVRYTLSQTWLILRQRLGWTRQRPARRAVERDDAAIETWAKQDWPRIKRGPDDEVPGSASRTKADSRSCP</sequence>
<dbReference type="Pfam" id="PF13592">
    <property type="entry name" value="HTH_33"/>
    <property type="match status" value="1"/>
</dbReference>
<accession>A0A9W6KHC6</accession>
<evidence type="ECO:0000313" key="4">
    <source>
        <dbReference type="Proteomes" id="UP001143480"/>
    </source>
</evidence>
<dbReference type="AlphaFoldDB" id="A0A9W6KHC6"/>
<evidence type="ECO:0000313" key="3">
    <source>
        <dbReference type="EMBL" id="GLL02102.1"/>
    </source>
</evidence>
<dbReference type="EMBL" id="BSFP01000021">
    <property type="protein sequence ID" value="GLL02102.1"/>
    <property type="molecule type" value="Genomic_DNA"/>
</dbReference>
<protein>
    <recommendedName>
        <fullName evidence="2">Winged helix-turn helix domain-containing protein</fullName>
    </recommendedName>
</protein>
<dbReference type="InterPro" id="IPR009057">
    <property type="entry name" value="Homeodomain-like_sf"/>
</dbReference>